<evidence type="ECO:0000313" key="3">
    <source>
        <dbReference type="WBParaSite" id="PSAMB.scaffold21size117079.g506.t1"/>
    </source>
</evidence>
<protein>
    <submittedName>
        <fullName evidence="3">Uncharacterized protein</fullName>
    </submittedName>
</protein>
<feature type="compositionally biased region" description="Basic residues" evidence="1">
    <location>
        <begin position="41"/>
        <end position="58"/>
    </location>
</feature>
<dbReference type="Proteomes" id="UP000887566">
    <property type="component" value="Unplaced"/>
</dbReference>
<keyword evidence="2" id="KW-1185">Reference proteome</keyword>
<reference evidence="3" key="1">
    <citation type="submission" date="2022-11" db="UniProtKB">
        <authorList>
            <consortium name="WormBaseParasite"/>
        </authorList>
    </citation>
    <scope>IDENTIFICATION</scope>
</reference>
<name>A0A914VMX9_9BILA</name>
<proteinExistence type="predicted"/>
<dbReference type="AlphaFoldDB" id="A0A914VMX9"/>
<sequence>MMTAEAAIRVHEDLKWTSSSLAALSRQQPSAARGTREHTGRRLSARVGRRCFRSRRPSSRPPTGSRLGRLVAPRTVRVSFNGGGGGGGGGVGVSVPRGGAATRKAPIAQCRYPAIGPVALRAKTLLTAIIDDDDGDGDNDDVRERIGRRRRARSAAVRLSLPSADFVRCATSAHAYFFALL</sequence>
<evidence type="ECO:0000313" key="2">
    <source>
        <dbReference type="Proteomes" id="UP000887566"/>
    </source>
</evidence>
<evidence type="ECO:0000256" key="1">
    <source>
        <dbReference type="SAM" id="MobiDB-lite"/>
    </source>
</evidence>
<accession>A0A914VMX9</accession>
<feature type="compositionally biased region" description="Polar residues" evidence="1">
    <location>
        <begin position="21"/>
        <end position="30"/>
    </location>
</feature>
<dbReference type="WBParaSite" id="PSAMB.scaffold21size117079.g506.t1">
    <property type="protein sequence ID" value="PSAMB.scaffold21size117079.g506.t1"/>
    <property type="gene ID" value="PSAMB.scaffold21size117079.g506"/>
</dbReference>
<feature type="region of interest" description="Disordered" evidence="1">
    <location>
        <begin position="21"/>
        <end position="69"/>
    </location>
</feature>
<organism evidence="2 3">
    <name type="scientific">Plectus sambesii</name>
    <dbReference type="NCBI Taxonomy" id="2011161"/>
    <lineage>
        <taxon>Eukaryota</taxon>
        <taxon>Metazoa</taxon>
        <taxon>Ecdysozoa</taxon>
        <taxon>Nematoda</taxon>
        <taxon>Chromadorea</taxon>
        <taxon>Plectida</taxon>
        <taxon>Plectina</taxon>
        <taxon>Plectoidea</taxon>
        <taxon>Plectidae</taxon>
        <taxon>Plectus</taxon>
    </lineage>
</organism>